<dbReference type="EMBL" id="QPIJ01000001">
    <property type="protein sequence ID" value="RCV93922.1"/>
    <property type="molecule type" value="Genomic_DNA"/>
</dbReference>
<dbReference type="OrthoDB" id="7027744at2"/>
<feature type="domain" description="TrfB transcriptional repressor protein" evidence="3">
    <location>
        <begin position="1"/>
        <end position="60"/>
    </location>
</feature>
<evidence type="ECO:0000313" key="5">
    <source>
        <dbReference type="Proteomes" id="UP000253204"/>
    </source>
</evidence>
<reference evidence="4 5" key="1">
    <citation type="submission" date="2018-07" db="EMBL/GenBank/DDBJ databases">
        <title>Halomonas rutogse sp. nov., isolated from Lake TangqianCo on Tibetan Plateau.</title>
        <authorList>
            <person name="Lu H."/>
            <person name="Xing P."/>
            <person name="Wu Q."/>
        </authorList>
    </citation>
    <scope>NUCLEOTIDE SEQUENCE [LARGE SCALE GENOMIC DNA]</scope>
    <source>
        <strain evidence="4 5">TQ8S</strain>
    </source>
</reference>
<protein>
    <recommendedName>
        <fullName evidence="3">TrfB transcriptional repressor protein domain-containing protein</fullName>
    </recommendedName>
</protein>
<proteinExistence type="predicted"/>
<name>A0A368UBV4_9GAMM</name>
<keyword evidence="2" id="KW-0804">Transcription</keyword>
<organism evidence="4 5">
    <name type="scientific">Vreelandella rituensis</name>
    <dbReference type="NCBI Taxonomy" id="2282306"/>
    <lineage>
        <taxon>Bacteria</taxon>
        <taxon>Pseudomonadati</taxon>
        <taxon>Pseudomonadota</taxon>
        <taxon>Gammaproteobacteria</taxon>
        <taxon>Oceanospirillales</taxon>
        <taxon>Halomonadaceae</taxon>
        <taxon>Vreelandella</taxon>
    </lineage>
</organism>
<evidence type="ECO:0000256" key="2">
    <source>
        <dbReference type="ARBA" id="ARBA00023163"/>
    </source>
</evidence>
<keyword evidence="1" id="KW-0805">Transcription regulation</keyword>
<dbReference type="InterPro" id="IPR032428">
    <property type="entry name" value="TrfB"/>
</dbReference>
<keyword evidence="5" id="KW-1185">Reference proteome</keyword>
<dbReference type="Gene3D" id="1.10.10.2690">
    <property type="match status" value="1"/>
</dbReference>
<dbReference type="Pfam" id="PF16509">
    <property type="entry name" value="KORA"/>
    <property type="match status" value="1"/>
</dbReference>
<accession>A0A368UBV4</accession>
<evidence type="ECO:0000313" key="4">
    <source>
        <dbReference type="EMBL" id="RCV93922.1"/>
    </source>
</evidence>
<comment type="caution">
    <text evidence="4">The sequence shown here is derived from an EMBL/GenBank/DDBJ whole genome shotgun (WGS) entry which is preliminary data.</text>
</comment>
<dbReference type="InterPro" id="IPR053721">
    <property type="entry name" value="Fimbrial_Adhesin_Reg"/>
</dbReference>
<dbReference type="Proteomes" id="UP000253204">
    <property type="component" value="Unassembled WGS sequence"/>
</dbReference>
<dbReference type="AlphaFoldDB" id="A0A368UBV4"/>
<evidence type="ECO:0000259" key="3">
    <source>
        <dbReference type="Pfam" id="PF16509"/>
    </source>
</evidence>
<gene>
    <name evidence="4" type="ORF">DU506_00605</name>
</gene>
<evidence type="ECO:0000256" key="1">
    <source>
        <dbReference type="ARBA" id="ARBA00023015"/>
    </source>
</evidence>
<sequence length="73" mass="7984">MTGAEYDALVKLMRGNPESAANRAARRVLVDGITQAEARRETGATRSTVSDAVTRYQEADRLIRVAYGVEKTV</sequence>